<dbReference type="Gramene" id="KCW64038">
    <property type="protein sequence ID" value="KCW64038"/>
    <property type="gene ID" value="EUGRSUZ_G01713"/>
</dbReference>
<gene>
    <name evidence="2" type="ORF">EUGRSUZ_G01713</name>
</gene>
<evidence type="ECO:0000313" key="2">
    <source>
        <dbReference type="EMBL" id="KCW64038.1"/>
    </source>
</evidence>
<dbReference type="InParanoid" id="A0A059BD44"/>
<sequence>MRTQNYILDFLLPRLLHSFKPRSGLRTWVFILETSASRHRKNSDKLRQNRCHPNPVNYAAQKRNPRISTRKRQKLKRNQMRIGQIHEDQGHGDGAESMNPMRDKTSPEWGPAS</sequence>
<organism evidence="2">
    <name type="scientific">Eucalyptus grandis</name>
    <name type="common">Flooded gum</name>
    <dbReference type="NCBI Taxonomy" id="71139"/>
    <lineage>
        <taxon>Eukaryota</taxon>
        <taxon>Viridiplantae</taxon>
        <taxon>Streptophyta</taxon>
        <taxon>Embryophyta</taxon>
        <taxon>Tracheophyta</taxon>
        <taxon>Spermatophyta</taxon>
        <taxon>Magnoliopsida</taxon>
        <taxon>eudicotyledons</taxon>
        <taxon>Gunneridae</taxon>
        <taxon>Pentapetalae</taxon>
        <taxon>rosids</taxon>
        <taxon>malvids</taxon>
        <taxon>Myrtales</taxon>
        <taxon>Myrtaceae</taxon>
        <taxon>Myrtoideae</taxon>
        <taxon>Eucalypteae</taxon>
        <taxon>Eucalyptus</taxon>
    </lineage>
</organism>
<protein>
    <submittedName>
        <fullName evidence="2">Uncharacterized protein</fullName>
    </submittedName>
</protein>
<accession>A0A059BD44</accession>
<feature type="region of interest" description="Disordered" evidence="1">
    <location>
        <begin position="39"/>
        <end position="113"/>
    </location>
</feature>
<feature type="compositionally biased region" description="Basic and acidic residues" evidence="1">
    <location>
        <begin position="84"/>
        <end position="94"/>
    </location>
</feature>
<dbReference type="EMBL" id="KK198759">
    <property type="protein sequence ID" value="KCW64038.1"/>
    <property type="molecule type" value="Genomic_DNA"/>
</dbReference>
<dbReference type="AlphaFoldDB" id="A0A059BD44"/>
<proteinExistence type="predicted"/>
<reference evidence="2" key="1">
    <citation type="submission" date="2013-07" db="EMBL/GenBank/DDBJ databases">
        <title>The genome of Eucalyptus grandis.</title>
        <authorList>
            <person name="Schmutz J."/>
            <person name="Hayes R."/>
            <person name="Myburg A."/>
            <person name="Tuskan G."/>
            <person name="Grattapaglia D."/>
            <person name="Rokhsar D.S."/>
        </authorList>
    </citation>
    <scope>NUCLEOTIDE SEQUENCE</scope>
    <source>
        <tissue evidence="2">Leaf extractions</tissue>
    </source>
</reference>
<evidence type="ECO:0000256" key="1">
    <source>
        <dbReference type="SAM" id="MobiDB-lite"/>
    </source>
</evidence>
<feature type="compositionally biased region" description="Basic residues" evidence="1">
    <location>
        <begin position="63"/>
        <end position="79"/>
    </location>
</feature>
<name>A0A059BD44_EUCGR</name>